<feature type="compositionally biased region" description="Basic and acidic residues" evidence="1">
    <location>
        <begin position="122"/>
        <end position="131"/>
    </location>
</feature>
<evidence type="ECO:0000256" key="1">
    <source>
        <dbReference type="SAM" id="MobiDB-lite"/>
    </source>
</evidence>
<organism evidence="2 3">
    <name type="scientific">Fukomys damarensis</name>
    <name type="common">Damaraland mole rat</name>
    <name type="synonym">Cryptomys damarensis</name>
    <dbReference type="NCBI Taxonomy" id="885580"/>
    <lineage>
        <taxon>Eukaryota</taxon>
        <taxon>Metazoa</taxon>
        <taxon>Chordata</taxon>
        <taxon>Craniata</taxon>
        <taxon>Vertebrata</taxon>
        <taxon>Euteleostomi</taxon>
        <taxon>Mammalia</taxon>
        <taxon>Eutheria</taxon>
        <taxon>Euarchontoglires</taxon>
        <taxon>Glires</taxon>
        <taxon>Rodentia</taxon>
        <taxon>Hystricomorpha</taxon>
        <taxon>Bathyergidae</taxon>
        <taxon>Fukomys</taxon>
    </lineage>
</organism>
<feature type="region of interest" description="Disordered" evidence="1">
    <location>
        <begin position="122"/>
        <end position="153"/>
    </location>
</feature>
<proteinExistence type="predicted"/>
<sequence length="153" mass="16486">MISASGFLSSDRELGVDDFTEGCSDLEMSSEFEKSGSQSFTAQPKQAVRKVAGGITDFHPPPSARPITQVQGLRYGEGDAPPFWSFLEPSGTSSCSAQSQWTGWLGVRIIMFDNDCKVRQRGVEKTKKGDTVPKVGLEEAPGPRMSPSDARGP</sequence>
<evidence type="ECO:0000313" key="3">
    <source>
        <dbReference type="Proteomes" id="UP000028990"/>
    </source>
</evidence>
<accession>A0A091DKH0</accession>
<keyword evidence="3" id="KW-1185">Reference proteome</keyword>
<gene>
    <name evidence="2" type="ORF">H920_06983</name>
</gene>
<protein>
    <submittedName>
        <fullName evidence="2">Uncharacterized protein</fullName>
    </submittedName>
</protein>
<dbReference type="Proteomes" id="UP000028990">
    <property type="component" value="Unassembled WGS sequence"/>
</dbReference>
<name>A0A091DKH0_FUKDA</name>
<evidence type="ECO:0000313" key="2">
    <source>
        <dbReference type="EMBL" id="KFO31597.1"/>
    </source>
</evidence>
<dbReference type="EMBL" id="KN122257">
    <property type="protein sequence ID" value="KFO31597.1"/>
    <property type="molecule type" value="Genomic_DNA"/>
</dbReference>
<dbReference type="AlphaFoldDB" id="A0A091DKH0"/>
<reference evidence="2 3" key="1">
    <citation type="submission" date="2013-11" db="EMBL/GenBank/DDBJ databases">
        <title>The Damaraland mole rat (Fukomys damarensis) genome and evolution of African mole rats.</title>
        <authorList>
            <person name="Gladyshev V.N."/>
            <person name="Fang X."/>
        </authorList>
    </citation>
    <scope>NUCLEOTIDE SEQUENCE [LARGE SCALE GENOMIC DNA]</scope>
    <source>
        <tissue evidence="2">Liver</tissue>
    </source>
</reference>